<dbReference type="RefSeq" id="WP_224035190.1">
    <property type="nucleotide sequence ID" value="NZ_AP024849.1"/>
</dbReference>
<dbReference type="PRINTS" id="PR00455">
    <property type="entry name" value="HTHTETR"/>
</dbReference>
<dbReference type="InterPro" id="IPR001647">
    <property type="entry name" value="HTH_TetR"/>
</dbReference>
<evidence type="ECO:0000259" key="3">
    <source>
        <dbReference type="PROSITE" id="PS50977"/>
    </source>
</evidence>
<reference evidence="5" key="1">
    <citation type="submission" date="2021-07" db="EMBL/GenBank/DDBJ databases">
        <title>Complete genome sequencing of a Clostridium isolate.</title>
        <authorList>
            <person name="Ueki A."/>
            <person name="Tonouchi A."/>
        </authorList>
    </citation>
    <scope>NUCLEOTIDE SEQUENCE [LARGE SCALE GENOMIC DNA]</scope>
    <source>
        <strain evidence="5">C5S11</strain>
    </source>
</reference>
<dbReference type="InterPro" id="IPR009057">
    <property type="entry name" value="Homeodomain-like_sf"/>
</dbReference>
<proteinExistence type="predicted"/>
<keyword evidence="1 2" id="KW-0238">DNA-binding</keyword>
<dbReference type="PANTHER" id="PTHR43479">
    <property type="entry name" value="ACREF/ENVCD OPERON REPRESSOR-RELATED"/>
    <property type="match status" value="1"/>
</dbReference>
<feature type="DNA-binding region" description="H-T-H motif" evidence="2">
    <location>
        <begin position="24"/>
        <end position="43"/>
    </location>
</feature>
<dbReference type="PROSITE" id="PS50977">
    <property type="entry name" value="HTH_TETR_2"/>
    <property type="match status" value="1"/>
</dbReference>
<dbReference type="Gene3D" id="1.10.357.10">
    <property type="entry name" value="Tetracycline Repressor, domain 2"/>
    <property type="match status" value="1"/>
</dbReference>
<organism evidence="4 5">
    <name type="scientific">Clostridium gelidum</name>
    <dbReference type="NCBI Taxonomy" id="704125"/>
    <lineage>
        <taxon>Bacteria</taxon>
        <taxon>Bacillati</taxon>
        <taxon>Bacillota</taxon>
        <taxon>Clostridia</taxon>
        <taxon>Eubacteriales</taxon>
        <taxon>Clostridiaceae</taxon>
        <taxon>Clostridium</taxon>
    </lineage>
</organism>
<feature type="domain" description="HTH tetR-type" evidence="3">
    <location>
        <begin position="1"/>
        <end position="61"/>
    </location>
</feature>
<keyword evidence="5" id="KW-1185">Reference proteome</keyword>
<dbReference type="Proteomes" id="UP000824633">
    <property type="component" value="Chromosome"/>
</dbReference>
<gene>
    <name evidence="4" type="ORF">psyc5s11_50330</name>
</gene>
<evidence type="ECO:0000313" key="4">
    <source>
        <dbReference type="EMBL" id="BCZ48966.1"/>
    </source>
</evidence>
<dbReference type="Pfam" id="PF00440">
    <property type="entry name" value="TetR_N"/>
    <property type="match status" value="1"/>
</dbReference>
<evidence type="ECO:0000313" key="5">
    <source>
        <dbReference type="Proteomes" id="UP000824633"/>
    </source>
</evidence>
<dbReference type="SUPFAM" id="SSF46689">
    <property type="entry name" value="Homeodomain-like"/>
    <property type="match status" value="1"/>
</dbReference>
<evidence type="ECO:0000256" key="1">
    <source>
        <dbReference type="ARBA" id="ARBA00023125"/>
    </source>
</evidence>
<dbReference type="EMBL" id="AP024849">
    <property type="protein sequence ID" value="BCZ48966.1"/>
    <property type="molecule type" value="Genomic_DNA"/>
</dbReference>
<name>A0ABM7TC56_9CLOT</name>
<evidence type="ECO:0000256" key="2">
    <source>
        <dbReference type="PROSITE-ProRule" id="PRU00335"/>
    </source>
</evidence>
<dbReference type="PANTHER" id="PTHR43479:SF11">
    <property type="entry name" value="ACREF_ENVCD OPERON REPRESSOR-RELATED"/>
    <property type="match status" value="1"/>
</dbReference>
<sequence>MNTKEKIIYESLNLFSTKGFDSISVRDIAKAVGIKASSIYNHFKSKHEIFYTIIETYSKYVHNFFYYMNMDNNQDDIINSQIEWLSDEQFFKKSLTIFKLFLEDEYIVKFRKLLTIEQFNNSKIATLYNKLFIDDILTFQTIIFKNLINLNILIEKDPYTLALQFYSPVFLMFSKCELPTDKEIIYLRNHISEFKDIYTMKG</sequence>
<dbReference type="InterPro" id="IPR050624">
    <property type="entry name" value="HTH-type_Tx_Regulator"/>
</dbReference>
<accession>A0ABM7TC56</accession>
<protein>
    <recommendedName>
        <fullName evidence="3">HTH tetR-type domain-containing protein</fullName>
    </recommendedName>
</protein>